<dbReference type="InterPro" id="IPR001812">
    <property type="entry name" value="Trypano_VSG_A_N_dom"/>
</dbReference>
<name>Q4GY52_TRYB2</name>
<keyword evidence="11" id="KW-1185">Reference proteome</keyword>
<evidence type="ECO:0000256" key="3">
    <source>
        <dbReference type="ARBA" id="ARBA00022475"/>
    </source>
</evidence>
<evidence type="ECO:0000256" key="7">
    <source>
        <dbReference type="ARBA" id="ARBA00023288"/>
    </source>
</evidence>
<dbReference type="VEuPathDB" id="TriTrypDB:Tb927.1.5300"/>
<protein>
    <submittedName>
        <fullName evidence="10">Variant surface glycoprotein (VSG), putative</fullName>
    </submittedName>
</protein>
<gene>
    <name evidence="10" type="ORF">TB927.1.5300</name>
</gene>
<evidence type="ECO:0000256" key="6">
    <source>
        <dbReference type="ARBA" id="ARBA00023180"/>
    </source>
</evidence>
<keyword evidence="6" id="KW-0325">Glycoprotein</keyword>
<comment type="function">
    <text evidence="1">VSG forms a coat on the surface of the parasite. The trypanosome evades the immune response of the host by expressing a series of antigenically distinct VSGs from an estimated 1000 VSG genes.</text>
</comment>
<comment type="subcellular location">
    <subcellularLocation>
        <location evidence="2">Cell membrane</location>
        <topology evidence="2">Lipid-anchor</topology>
        <topology evidence="2">GPI-anchor</topology>
    </subcellularLocation>
</comment>
<proteinExistence type="predicted"/>
<dbReference type="EMBL" id="AL929603">
    <property type="protein sequence ID" value="CAJ16737.1"/>
    <property type="molecule type" value="Genomic_DNA"/>
</dbReference>
<feature type="domain" description="Trypanosome variant surface glycoprotein A-type N-terminal" evidence="9">
    <location>
        <begin position="257"/>
        <end position="368"/>
    </location>
</feature>
<dbReference type="KEGG" id="tbr:TB927.1.5300"/>
<evidence type="ECO:0000259" key="9">
    <source>
        <dbReference type="Pfam" id="PF00913"/>
    </source>
</evidence>
<dbReference type="GO" id="GO:0005886">
    <property type="term" value="C:plasma membrane"/>
    <property type="evidence" value="ECO:0007669"/>
    <property type="project" value="UniProtKB-SubCell"/>
</dbReference>
<evidence type="ECO:0000256" key="4">
    <source>
        <dbReference type="ARBA" id="ARBA00022622"/>
    </source>
</evidence>
<dbReference type="InParanoid" id="Q4GY52"/>
<evidence type="ECO:0000256" key="5">
    <source>
        <dbReference type="ARBA" id="ARBA00023136"/>
    </source>
</evidence>
<evidence type="ECO:0000313" key="11">
    <source>
        <dbReference type="Proteomes" id="UP000008524"/>
    </source>
</evidence>
<dbReference type="SUPFAM" id="SSF58087">
    <property type="entry name" value="Variant surface glycoprotein (N-terminal domain)"/>
    <property type="match status" value="1"/>
</dbReference>
<keyword evidence="7" id="KW-0449">Lipoprotein</keyword>
<keyword evidence="3" id="KW-1003">Cell membrane</keyword>
<dbReference type="RefSeq" id="XP_001219219.1">
    <property type="nucleotide sequence ID" value="XM_001219218.1"/>
</dbReference>
<evidence type="ECO:0000256" key="1">
    <source>
        <dbReference type="ARBA" id="ARBA00002523"/>
    </source>
</evidence>
<feature type="region of interest" description="Disordered" evidence="8">
    <location>
        <begin position="383"/>
        <end position="404"/>
    </location>
</feature>
<dbReference type="AlphaFoldDB" id="Q4GY52"/>
<organism evidence="10 11">
    <name type="scientific">Trypanosoma brucei brucei (strain 927/4 GUTat10.1)</name>
    <dbReference type="NCBI Taxonomy" id="185431"/>
    <lineage>
        <taxon>Eukaryota</taxon>
        <taxon>Discoba</taxon>
        <taxon>Euglenozoa</taxon>
        <taxon>Kinetoplastea</taxon>
        <taxon>Metakinetoplastina</taxon>
        <taxon>Trypanosomatida</taxon>
        <taxon>Trypanosomatidae</taxon>
        <taxon>Trypanosoma</taxon>
    </lineage>
</organism>
<keyword evidence="5" id="KW-0472">Membrane</keyword>
<dbReference type="GeneID" id="4357599"/>
<evidence type="ECO:0000256" key="2">
    <source>
        <dbReference type="ARBA" id="ARBA00004609"/>
    </source>
</evidence>
<dbReference type="InterPro" id="IPR027446">
    <property type="entry name" value="VSG_C_dom_sf"/>
</dbReference>
<dbReference type="GO" id="GO:0020033">
    <property type="term" value="P:antigenic variation"/>
    <property type="evidence" value="ECO:0000304"/>
    <property type="project" value="GeneDB"/>
</dbReference>
<reference evidence="10 11" key="1">
    <citation type="journal article" date="2003" name="Nucleic Acids Res.">
        <title>The DNA sequence of chromosome I of an African trypanosome: gene content, chromosome organisation, recombination and polymorphism.</title>
        <authorList>
            <person name="Hall N."/>
            <person name="Berriman M."/>
            <person name="Lennard N.J."/>
            <person name="Harris B.R."/>
            <person name="Hertz-Fowler C."/>
            <person name="Bart-Delabesse E.N."/>
            <person name="Gerrare C.S."/>
            <person name="Atkin R.J."/>
            <person name="Barron A.J."/>
            <person name="Bowman S."/>
            <person name="Bray-Allen S.P."/>
            <person name="Bringaud F."/>
            <person name="Clark L.N."/>
            <person name="Corton C.H."/>
            <person name="Cronin A."/>
            <person name="Davies R."/>
            <person name="Doggett J."/>
            <person name="Fraser A."/>
            <person name="Gruter E."/>
            <person name="Hall S."/>
            <person name="Harper A.D."/>
            <person name="Kay M.P."/>
            <person name="Leech V."/>
            <person name="Mayes R."/>
            <person name="Price C."/>
            <person name="Quail M.A."/>
            <person name="Rabbinowitch E."/>
            <person name="Reitter C."/>
            <person name="Rutherford K."/>
            <person name="Sasse J."/>
            <person name="Sharp S."/>
            <person name="Shownkeen R."/>
            <person name="Macleod A."/>
            <person name="Taylor S."/>
            <person name="Tweedie A."/>
            <person name="Turner C.M.R."/>
            <person name="Tait A."/>
            <person name="Gull K."/>
            <person name="Barrell B."/>
            <person name="Melville S.E."/>
        </authorList>
    </citation>
    <scope>NUCLEOTIDE SEQUENCE [LARGE SCALE GENOMIC DNA]</scope>
    <source>
        <strain evidence="10 11">927/4 GUTat10.1</strain>
    </source>
</reference>
<dbReference type="Proteomes" id="UP000008524">
    <property type="component" value="Chromosome 1"/>
</dbReference>
<reference evidence="11" key="2">
    <citation type="journal article" date="2005" name="Science">
        <title>The genome of the African trypanosome Trypanosoma brucei.</title>
        <authorList>
            <person name="Berriman M."/>
            <person name="Ghedin E."/>
            <person name="Hertz-Fowler C."/>
            <person name="Blandin G."/>
            <person name="Renauld H."/>
            <person name="Bartholomeu D.C."/>
            <person name="Lennard N.J."/>
            <person name="Caler E."/>
            <person name="Hamlin N.E."/>
            <person name="Haas B."/>
            <person name="Bohme U."/>
            <person name="Hannick L."/>
            <person name="Aslett M.A."/>
            <person name="Shallom J."/>
            <person name="Marcello L."/>
            <person name="Hou L."/>
            <person name="Wickstead B."/>
            <person name="Alsmark U.C."/>
            <person name="Arrowsmith C."/>
            <person name="Atkin R.J."/>
            <person name="Barron A.J."/>
            <person name="Bringaud F."/>
            <person name="Brooks K."/>
            <person name="Carrington M."/>
            <person name="Cherevach I."/>
            <person name="Chillingworth T.J."/>
            <person name="Churcher C."/>
            <person name="Clark L.N."/>
            <person name="Corton C.H."/>
            <person name="Cronin A."/>
            <person name="Davies R.M."/>
            <person name="Doggett J."/>
            <person name="Djikeng A."/>
            <person name="Feldblyum T."/>
            <person name="Field M.C."/>
            <person name="Fraser A."/>
            <person name="Goodhead I."/>
            <person name="Hance Z."/>
            <person name="Harper D."/>
            <person name="Harris B.R."/>
            <person name="Hauser H."/>
            <person name="Hostetler J."/>
            <person name="Ivens A."/>
            <person name="Jagels K."/>
            <person name="Johnson D."/>
            <person name="Johnson J."/>
            <person name="Jones K."/>
            <person name="Kerhornou A.X."/>
            <person name="Koo H."/>
            <person name="Larke N."/>
            <person name="Landfear S."/>
            <person name="Larkin C."/>
            <person name="Leech V."/>
            <person name="Line A."/>
            <person name="Lord A."/>
            <person name="Macleod A."/>
            <person name="Mooney P.J."/>
            <person name="Moule S."/>
            <person name="Martin D.M."/>
            <person name="Morgan G.W."/>
            <person name="Mungall K."/>
            <person name="Norbertczak H."/>
            <person name="Ormond D."/>
            <person name="Pai G."/>
            <person name="Peacock C.S."/>
            <person name="Peterson J."/>
            <person name="Quail M.A."/>
            <person name="Rabbinowitsch E."/>
            <person name="Rajandream M.A."/>
            <person name="Reitter C."/>
            <person name="Salzberg S.L."/>
            <person name="Sanders M."/>
            <person name="Schobel S."/>
            <person name="Sharp S."/>
            <person name="Simmonds M."/>
            <person name="Simpson A.J."/>
            <person name="Tallon L."/>
            <person name="Turner C.M."/>
            <person name="Tait A."/>
            <person name="Tivey A.R."/>
            <person name="Van Aken S."/>
            <person name="Walker D."/>
            <person name="Wanless D."/>
            <person name="Wang S."/>
            <person name="White B."/>
            <person name="White O."/>
            <person name="Whitehead S."/>
            <person name="Woodward J."/>
            <person name="Wortman J."/>
            <person name="Adams M.D."/>
            <person name="Embley T.M."/>
            <person name="Gull K."/>
            <person name="Ullu E."/>
            <person name="Barry J.D."/>
            <person name="Fairlamb A.H."/>
            <person name="Opperdoes F."/>
            <person name="Barrell B.G."/>
            <person name="Donelson J.E."/>
            <person name="Hall N."/>
            <person name="Fraser C.M."/>
            <person name="Melville S.E."/>
            <person name="El-Sayed N.M."/>
        </authorList>
    </citation>
    <scope>NUCLEOTIDE SEQUENCE [LARGE SCALE GENOMIC DNA]</scope>
    <source>
        <strain evidence="11">927/4 GUTat10.1</strain>
    </source>
</reference>
<keyword evidence="4" id="KW-0336">GPI-anchor</keyword>
<dbReference type="PaxDb" id="5691-CAJ16737"/>
<dbReference type="Pfam" id="PF00913">
    <property type="entry name" value="Trypan_glycop"/>
    <property type="match status" value="1"/>
</dbReference>
<dbReference type="GO" id="GO:0098552">
    <property type="term" value="C:side of membrane"/>
    <property type="evidence" value="ECO:0007669"/>
    <property type="project" value="UniProtKB-KW"/>
</dbReference>
<accession>Q4GY52</accession>
<sequence length="463" mass="50210">MTLPQQVLIGIMVLSTSRRAQTEKPADDAACANLCACIARTHKRLNLYEITYASAASQQRSNHENYNKLIVAATVGDANLKRKLVPVIAAGGEILEECADLPDKLQKQTKDLTEGVNQLTRSWKIMDAMTATSRRFKVTATGGTPFAQLPTPSALAARDDKPCPSLTDSEDLLQIDKATEAKQPALPEQAYALKVVYKCTHNGAASCHSTQIAENGFVELELTGGPAQNQGTAASRLGTSLENGINLEVTPLKITGDLLKKVNANFTAAKQLLQNQSCSKDLREYSALSGTQVFGKLATKALLRLYDKESIDTGDQQAQAATKDAYGQTGEKLATNVWQLVDDIKVPVTGDGKEQNTALNSVTTMRQLGDSVARLLLKELKSEEEKETKNKNAEEEQNKECSDKNGTDCTRICVMVEGVCTPKKKGEDENKEKTGTTNTTGSNSFVIKKAPLWLAFFILACDF</sequence>
<evidence type="ECO:0000256" key="8">
    <source>
        <dbReference type="SAM" id="MobiDB-lite"/>
    </source>
</evidence>
<dbReference type="SUPFAM" id="SSF118251">
    <property type="entry name" value="Variant surface glycoprotein MITAT 1.2, VSG 221, C-terminal domain"/>
    <property type="match status" value="1"/>
</dbReference>
<evidence type="ECO:0000313" key="10">
    <source>
        <dbReference type="EMBL" id="CAJ16737.1"/>
    </source>
</evidence>